<proteinExistence type="inferred from homology"/>
<keyword evidence="2" id="KW-0229">DNA integration</keyword>
<comment type="caution">
    <text evidence="8">The sequence shown here is derived from an EMBL/GenBank/DDBJ whole genome shotgun (WGS) entry which is preliminary data.</text>
</comment>
<dbReference type="Gene3D" id="1.10.150.130">
    <property type="match status" value="1"/>
</dbReference>
<dbReference type="STRING" id="392484.LP43_1446"/>
<dbReference type="GO" id="GO:0003677">
    <property type="term" value="F:DNA binding"/>
    <property type="evidence" value="ECO:0007669"/>
    <property type="project" value="UniProtKB-UniRule"/>
</dbReference>
<dbReference type="InterPro" id="IPR044068">
    <property type="entry name" value="CB"/>
</dbReference>
<protein>
    <submittedName>
        <fullName evidence="8">Integrase</fullName>
    </submittedName>
</protein>
<dbReference type="InterPro" id="IPR053876">
    <property type="entry name" value="Phage_int_M"/>
</dbReference>
<dbReference type="RefSeq" id="WP_036313701.1">
    <property type="nucleotide sequence ID" value="NZ_JRQD01000003.1"/>
</dbReference>
<dbReference type="PANTHER" id="PTHR30629">
    <property type="entry name" value="PROPHAGE INTEGRASE"/>
    <property type="match status" value="1"/>
</dbReference>
<feature type="domain" description="Core-binding (CB)" evidence="7">
    <location>
        <begin position="104"/>
        <end position="185"/>
    </location>
</feature>
<dbReference type="Proteomes" id="UP000029999">
    <property type="component" value="Unassembled WGS sequence"/>
</dbReference>
<dbReference type="PANTHER" id="PTHR30629:SF2">
    <property type="entry name" value="PROPHAGE INTEGRASE INTS-RELATED"/>
    <property type="match status" value="1"/>
</dbReference>
<dbReference type="InterPro" id="IPR011010">
    <property type="entry name" value="DNA_brk_join_enz"/>
</dbReference>
<evidence type="ECO:0000313" key="9">
    <source>
        <dbReference type="Proteomes" id="UP000029999"/>
    </source>
</evidence>
<dbReference type="Pfam" id="PF22022">
    <property type="entry name" value="Phage_int_M"/>
    <property type="match status" value="1"/>
</dbReference>
<organism evidence="8 9">
    <name type="scientific">Methylophaga thiooxydans</name>
    <dbReference type="NCBI Taxonomy" id="392484"/>
    <lineage>
        <taxon>Bacteria</taxon>
        <taxon>Pseudomonadati</taxon>
        <taxon>Pseudomonadota</taxon>
        <taxon>Gammaproteobacteria</taxon>
        <taxon>Thiotrichales</taxon>
        <taxon>Piscirickettsiaceae</taxon>
        <taxon>Methylophaga</taxon>
    </lineage>
</organism>
<evidence type="ECO:0000256" key="4">
    <source>
        <dbReference type="ARBA" id="ARBA00023172"/>
    </source>
</evidence>
<gene>
    <name evidence="8" type="ORF">LP43_1446</name>
</gene>
<dbReference type="Pfam" id="PF13356">
    <property type="entry name" value="Arm-DNA-bind_3"/>
    <property type="match status" value="1"/>
</dbReference>
<keyword evidence="3 5" id="KW-0238">DNA-binding</keyword>
<dbReference type="PROSITE" id="PS51900">
    <property type="entry name" value="CB"/>
    <property type="match status" value="1"/>
</dbReference>
<dbReference type="EMBL" id="JRQD01000003">
    <property type="protein sequence ID" value="KGM06951.1"/>
    <property type="molecule type" value="Genomic_DNA"/>
</dbReference>
<dbReference type="InterPro" id="IPR038488">
    <property type="entry name" value="Integrase_DNA-bd_sf"/>
</dbReference>
<dbReference type="InterPro" id="IPR002104">
    <property type="entry name" value="Integrase_catalytic"/>
</dbReference>
<evidence type="ECO:0000259" key="6">
    <source>
        <dbReference type="PROSITE" id="PS51898"/>
    </source>
</evidence>
<sequence>MALSDTKIRSLKAGIKSDGTITNKAYKVTDEKGLYIEVKPSGSKLWRFKYRFAGKEKLLSVGVYPDVGLKDARNKRDELRKQVAAGIDPSDIRKAEKIALAGMESFEFVAREWHSKYKRNWSEGHADRVLIRLEKDVFPWIGKKNIGEIKPPELLQVLRRVESRGALETAHRILQVCGQVFRYAVATGRAERDSAADLKGALPPSKPKHHASIVEPKKVGELLRAIDAYSGTFVTMCALKMAPLVFVRPGELRHADWLSIDFENAEWRLSAPDTKMKTTQHIVPLSDQAISILKEIEPLTGRGKYIFPSIRTNSRPMSENTINAALRRMGYPKDVMTGHGFRSMASTLLNEQGWNPDAIERQLSHCERNGVRAAYNYAEYLPERKKMMQAWSDYLDGLREGADVISSKR</sequence>
<dbReference type="Pfam" id="PF00589">
    <property type="entry name" value="Phage_integrase"/>
    <property type="match status" value="1"/>
</dbReference>
<dbReference type="InterPro" id="IPR013762">
    <property type="entry name" value="Integrase-like_cat_sf"/>
</dbReference>
<dbReference type="AlphaFoldDB" id="A0A0A0BG79"/>
<evidence type="ECO:0000256" key="1">
    <source>
        <dbReference type="ARBA" id="ARBA00008857"/>
    </source>
</evidence>
<dbReference type="GO" id="GO:0015074">
    <property type="term" value="P:DNA integration"/>
    <property type="evidence" value="ECO:0007669"/>
    <property type="project" value="UniProtKB-KW"/>
</dbReference>
<evidence type="ECO:0000259" key="7">
    <source>
        <dbReference type="PROSITE" id="PS51900"/>
    </source>
</evidence>
<evidence type="ECO:0000256" key="2">
    <source>
        <dbReference type="ARBA" id="ARBA00022908"/>
    </source>
</evidence>
<evidence type="ECO:0000256" key="5">
    <source>
        <dbReference type="PROSITE-ProRule" id="PRU01248"/>
    </source>
</evidence>
<reference evidence="8 9" key="1">
    <citation type="submission" date="2014-09" db="EMBL/GenBank/DDBJ databases">
        <authorList>
            <person name="Grob C."/>
            <person name="Taubert M."/>
            <person name="Howat A.M."/>
            <person name="Burns O.J."/>
            <person name="Dixon J.L."/>
            <person name="Chen Y."/>
            <person name="Murrell J.C."/>
        </authorList>
    </citation>
    <scope>NUCLEOTIDE SEQUENCE [LARGE SCALE GENOMIC DNA]</scope>
    <source>
        <strain evidence="8">L4</strain>
    </source>
</reference>
<dbReference type="InterPro" id="IPR010998">
    <property type="entry name" value="Integrase_recombinase_N"/>
</dbReference>
<dbReference type="CDD" id="cd00801">
    <property type="entry name" value="INT_P4_C"/>
    <property type="match status" value="1"/>
</dbReference>
<keyword evidence="4" id="KW-0233">DNA recombination</keyword>
<dbReference type="InterPro" id="IPR025166">
    <property type="entry name" value="Integrase_DNA_bind_dom"/>
</dbReference>
<dbReference type="Gene3D" id="3.30.160.390">
    <property type="entry name" value="Integrase, DNA-binding domain"/>
    <property type="match status" value="1"/>
</dbReference>
<feature type="domain" description="Tyr recombinase" evidence="6">
    <location>
        <begin position="209"/>
        <end position="388"/>
    </location>
</feature>
<dbReference type="Gene3D" id="1.10.443.10">
    <property type="entry name" value="Intergrase catalytic core"/>
    <property type="match status" value="1"/>
</dbReference>
<dbReference type="PROSITE" id="PS51898">
    <property type="entry name" value="TYR_RECOMBINASE"/>
    <property type="match status" value="1"/>
</dbReference>
<dbReference type="InterPro" id="IPR050808">
    <property type="entry name" value="Phage_Integrase"/>
</dbReference>
<comment type="similarity">
    <text evidence="1">Belongs to the 'phage' integrase family.</text>
</comment>
<evidence type="ECO:0000313" key="8">
    <source>
        <dbReference type="EMBL" id="KGM06951.1"/>
    </source>
</evidence>
<dbReference type="SUPFAM" id="SSF56349">
    <property type="entry name" value="DNA breaking-rejoining enzymes"/>
    <property type="match status" value="1"/>
</dbReference>
<dbReference type="GO" id="GO:0006310">
    <property type="term" value="P:DNA recombination"/>
    <property type="evidence" value="ECO:0007669"/>
    <property type="project" value="UniProtKB-KW"/>
</dbReference>
<accession>A0A0A0BG79</accession>
<evidence type="ECO:0000256" key="3">
    <source>
        <dbReference type="ARBA" id="ARBA00023125"/>
    </source>
</evidence>
<name>A0A0A0BG79_9GAMM</name>